<protein>
    <submittedName>
        <fullName evidence="11">TRAP transporter small permease</fullName>
    </submittedName>
</protein>
<evidence type="ECO:0000256" key="1">
    <source>
        <dbReference type="ARBA" id="ARBA00004429"/>
    </source>
</evidence>
<keyword evidence="7 9" id="KW-0472">Membrane</keyword>
<feature type="transmembrane region" description="Helical" evidence="9">
    <location>
        <begin position="126"/>
        <end position="148"/>
    </location>
</feature>
<gene>
    <name evidence="12" type="ORF">DW222_17505</name>
    <name evidence="11" type="ORF">DWX77_07040</name>
</gene>
<comment type="similarity">
    <text evidence="8">Belongs to the TRAP transporter small permease family.</text>
</comment>
<evidence type="ECO:0000256" key="6">
    <source>
        <dbReference type="ARBA" id="ARBA00022989"/>
    </source>
</evidence>
<evidence type="ECO:0000256" key="3">
    <source>
        <dbReference type="ARBA" id="ARBA00022475"/>
    </source>
</evidence>
<dbReference type="Proteomes" id="UP000284242">
    <property type="component" value="Unassembled WGS sequence"/>
</dbReference>
<evidence type="ECO:0000256" key="2">
    <source>
        <dbReference type="ARBA" id="ARBA00022448"/>
    </source>
</evidence>
<evidence type="ECO:0000256" key="4">
    <source>
        <dbReference type="ARBA" id="ARBA00022519"/>
    </source>
</evidence>
<proteinExistence type="inferred from homology"/>
<name>A0A412L2Y0_9FIRM</name>
<keyword evidence="3" id="KW-1003">Cell membrane</keyword>
<evidence type="ECO:0000313" key="14">
    <source>
        <dbReference type="Proteomes" id="UP000284242"/>
    </source>
</evidence>
<accession>A0A412L2Y0</accession>
<keyword evidence="4" id="KW-0997">Cell inner membrane</keyword>
<keyword evidence="2" id="KW-0813">Transport</keyword>
<dbReference type="RefSeq" id="WP_118035086.1">
    <property type="nucleotide sequence ID" value="NZ_JBQHXP010000001.1"/>
</dbReference>
<evidence type="ECO:0000256" key="8">
    <source>
        <dbReference type="ARBA" id="ARBA00038436"/>
    </source>
</evidence>
<dbReference type="PANTHER" id="PTHR35011:SF2">
    <property type="entry name" value="2,3-DIKETO-L-GULONATE TRAP TRANSPORTER SMALL PERMEASE PROTEIN YIAM"/>
    <property type="match status" value="1"/>
</dbReference>
<dbReference type="EMBL" id="QRJH01000016">
    <property type="protein sequence ID" value="RHH14721.1"/>
    <property type="molecule type" value="Genomic_DNA"/>
</dbReference>
<feature type="transmembrane region" description="Helical" evidence="9">
    <location>
        <begin position="12"/>
        <end position="41"/>
    </location>
</feature>
<dbReference type="Proteomes" id="UP000284024">
    <property type="component" value="Unassembled WGS sequence"/>
</dbReference>
<comment type="caution">
    <text evidence="11">The sequence shown here is derived from an EMBL/GenBank/DDBJ whole genome shotgun (WGS) entry which is preliminary data.</text>
</comment>
<reference evidence="13 14" key="1">
    <citation type="submission" date="2018-08" db="EMBL/GenBank/DDBJ databases">
        <title>A genome reference for cultivated species of the human gut microbiota.</title>
        <authorList>
            <person name="Zou Y."/>
            <person name="Xue W."/>
            <person name="Luo G."/>
        </authorList>
    </citation>
    <scope>NUCLEOTIDE SEQUENCE [LARGE SCALE GENOMIC DNA]</scope>
    <source>
        <strain evidence="11 14">AF21-24</strain>
        <strain evidence="12 13">AM18-2AC</strain>
    </source>
</reference>
<dbReference type="EMBL" id="QRVV01000014">
    <property type="protein sequence ID" value="RGS74687.1"/>
    <property type="molecule type" value="Genomic_DNA"/>
</dbReference>
<evidence type="ECO:0000256" key="9">
    <source>
        <dbReference type="SAM" id="Phobius"/>
    </source>
</evidence>
<dbReference type="PANTHER" id="PTHR35011">
    <property type="entry name" value="2,3-DIKETO-L-GULONATE TRAP TRANSPORTER SMALL PERMEASE PROTEIN YIAM"/>
    <property type="match status" value="1"/>
</dbReference>
<dbReference type="Pfam" id="PF04290">
    <property type="entry name" value="DctQ"/>
    <property type="match status" value="1"/>
</dbReference>
<comment type="subcellular location">
    <subcellularLocation>
        <location evidence="1">Cell inner membrane</location>
        <topology evidence="1">Multi-pass membrane protein</topology>
    </subcellularLocation>
</comment>
<evidence type="ECO:0000313" key="12">
    <source>
        <dbReference type="EMBL" id="RHH14721.1"/>
    </source>
</evidence>
<keyword evidence="5 9" id="KW-0812">Transmembrane</keyword>
<evidence type="ECO:0000259" key="10">
    <source>
        <dbReference type="Pfam" id="PF04290"/>
    </source>
</evidence>
<dbReference type="AlphaFoldDB" id="A0A412L2Y0"/>
<dbReference type="GO" id="GO:0005886">
    <property type="term" value="C:plasma membrane"/>
    <property type="evidence" value="ECO:0007669"/>
    <property type="project" value="UniProtKB-SubCell"/>
</dbReference>
<dbReference type="GO" id="GO:0022857">
    <property type="term" value="F:transmembrane transporter activity"/>
    <property type="evidence" value="ECO:0007669"/>
    <property type="project" value="TreeGrafter"/>
</dbReference>
<keyword evidence="6 9" id="KW-1133">Transmembrane helix</keyword>
<evidence type="ECO:0000256" key="7">
    <source>
        <dbReference type="ARBA" id="ARBA00023136"/>
    </source>
</evidence>
<dbReference type="InterPro" id="IPR007387">
    <property type="entry name" value="TRAP_DctQ"/>
</dbReference>
<feature type="transmembrane region" description="Helical" evidence="9">
    <location>
        <begin position="93"/>
        <end position="114"/>
    </location>
</feature>
<evidence type="ECO:0000313" key="11">
    <source>
        <dbReference type="EMBL" id="RGS74687.1"/>
    </source>
</evidence>
<feature type="domain" description="Tripartite ATP-independent periplasmic transporters DctQ component" evidence="10">
    <location>
        <begin position="28"/>
        <end position="154"/>
    </location>
</feature>
<organism evidence="11 14">
    <name type="scientific">Blautia obeum</name>
    <dbReference type="NCBI Taxonomy" id="40520"/>
    <lineage>
        <taxon>Bacteria</taxon>
        <taxon>Bacillati</taxon>
        <taxon>Bacillota</taxon>
        <taxon>Clostridia</taxon>
        <taxon>Lachnospirales</taxon>
        <taxon>Lachnospiraceae</taxon>
        <taxon>Blautia</taxon>
    </lineage>
</organism>
<sequence length="164" mass="18946">MEQLKKVGKAIVDFLGVFIPNITFLVIFITFMVTIISRYFFKTPVTWSYEISVLGYMWTMFFGVGKAMEADEHVVFGLVYDAVKPRTQFVFKVLYNVFLLILLLLCFVPCWHSLIGKQMVTGVLKLPYTVVFAPFMYMLAEVIIRTCINIRNAFKEHKEGGTEL</sequence>
<evidence type="ECO:0000313" key="13">
    <source>
        <dbReference type="Proteomes" id="UP000284024"/>
    </source>
</evidence>
<dbReference type="GO" id="GO:0015740">
    <property type="term" value="P:C4-dicarboxylate transport"/>
    <property type="evidence" value="ECO:0007669"/>
    <property type="project" value="TreeGrafter"/>
</dbReference>
<dbReference type="InterPro" id="IPR055348">
    <property type="entry name" value="DctQ"/>
</dbReference>
<evidence type="ECO:0000256" key="5">
    <source>
        <dbReference type="ARBA" id="ARBA00022692"/>
    </source>
</evidence>